<organism evidence="1 2">
    <name type="scientific">Alkalibacterium thalassium</name>
    <dbReference type="NCBI Taxonomy" id="426701"/>
    <lineage>
        <taxon>Bacteria</taxon>
        <taxon>Bacillati</taxon>
        <taxon>Bacillota</taxon>
        <taxon>Bacilli</taxon>
        <taxon>Lactobacillales</taxon>
        <taxon>Carnobacteriaceae</taxon>
        <taxon>Alkalibacterium</taxon>
    </lineage>
</organism>
<sequence length="75" mass="8583">MKYGYLQKIIKFKLSILSIINNPPASLLLFSNKETGGYGLIEFKVTISFPLRNSLGKVMPVCRFRCDKSFKNMFS</sequence>
<protein>
    <submittedName>
        <fullName evidence="1">Uncharacterized protein</fullName>
    </submittedName>
</protein>
<evidence type="ECO:0000313" key="2">
    <source>
        <dbReference type="Proteomes" id="UP000199433"/>
    </source>
</evidence>
<accession>A0A1G9AL16</accession>
<dbReference type="EMBL" id="FNFK01000021">
    <property type="protein sequence ID" value="SDK28066.1"/>
    <property type="molecule type" value="Genomic_DNA"/>
</dbReference>
<keyword evidence="2" id="KW-1185">Reference proteome</keyword>
<name>A0A1G9AL16_9LACT</name>
<dbReference type="AlphaFoldDB" id="A0A1G9AL16"/>
<gene>
    <name evidence="1" type="ORF">SAMN04488098_10213</name>
</gene>
<proteinExistence type="predicted"/>
<reference evidence="2" key="1">
    <citation type="submission" date="2016-10" db="EMBL/GenBank/DDBJ databases">
        <authorList>
            <person name="Varghese N."/>
            <person name="Submissions S."/>
        </authorList>
    </citation>
    <scope>NUCLEOTIDE SEQUENCE [LARGE SCALE GENOMIC DNA]</scope>
    <source>
        <strain evidence="2">DSM 19181</strain>
    </source>
</reference>
<dbReference type="Proteomes" id="UP000199433">
    <property type="component" value="Unassembled WGS sequence"/>
</dbReference>
<evidence type="ECO:0000313" key="1">
    <source>
        <dbReference type="EMBL" id="SDK28066.1"/>
    </source>
</evidence>